<dbReference type="InterPro" id="IPR001610">
    <property type="entry name" value="PAC"/>
</dbReference>
<protein>
    <recommendedName>
        <fullName evidence="2">histidine kinase</fullName>
        <ecNumber evidence="2">2.7.13.3</ecNumber>
    </recommendedName>
</protein>
<evidence type="ECO:0000256" key="3">
    <source>
        <dbReference type="ARBA" id="ARBA00022553"/>
    </source>
</evidence>
<dbReference type="SMART" id="SM00086">
    <property type="entry name" value="PAC"/>
    <property type="match status" value="2"/>
</dbReference>
<dbReference type="NCBIfam" id="TIGR00229">
    <property type="entry name" value="sensory_box"/>
    <property type="match status" value="1"/>
</dbReference>
<dbReference type="PANTHER" id="PTHR43304">
    <property type="entry name" value="PHYTOCHROME-LIKE PROTEIN CPH1"/>
    <property type="match status" value="1"/>
</dbReference>
<dbReference type="SUPFAM" id="SSF55785">
    <property type="entry name" value="PYP-like sensor domain (PAS domain)"/>
    <property type="match status" value="3"/>
</dbReference>
<reference evidence="8 9" key="1">
    <citation type="submission" date="2019-05" db="EMBL/GenBank/DDBJ databases">
        <title>Genome sequencing of F202Z8.</title>
        <authorList>
            <person name="Kwon Y.M."/>
        </authorList>
    </citation>
    <scope>NUCLEOTIDE SEQUENCE [LARGE SCALE GENOMIC DNA]</scope>
    <source>
        <strain evidence="8 9">F202Z8</strain>
    </source>
</reference>
<dbReference type="InterPro" id="IPR000700">
    <property type="entry name" value="PAS-assoc_C"/>
</dbReference>
<dbReference type="Gene3D" id="3.30.565.10">
    <property type="entry name" value="Histidine kinase-like ATPase, C-terminal domain"/>
    <property type="match status" value="1"/>
</dbReference>
<dbReference type="PROSITE" id="PS50109">
    <property type="entry name" value="HIS_KIN"/>
    <property type="match status" value="1"/>
</dbReference>
<organism evidence="8 9">
    <name type="scientific">Aggregatimonas sangjinii</name>
    <dbReference type="NCBI Taxonomy" id="2583587"/>
    <lineage>
        <taxon>Bacteria</taxon>
        <taxon>Pseudomonadati</taxon>
        <taxon>Bacteroidota</taxon>
        <taxon>Flavobacteriia</taxon>
        <taxon>Flavobacteriales</taxon>
        <taxon>Flavobacteriaceae</taxon>
        <taxon>Aggregatimonas</taxon>
    </lineage>
</organism>
<proteinExistence type="predicted"/>
<dbReference type="PROSITE" id="PS50113">
    <property type="entry name" value="PAC"/>
    <property type="match status" value="1"/>
</dbReference>
<dbReference type="InterPro" id="IPR005467">
    <property type="entry name" value="His_kinase_dom"/>
</dbReference>
<evidence type="ECO:0000256" key="4">
    <source>
        <dbReference type="ARBA" id="ARBA00022679"/>
    </source>
</evidence>
<dbReference type="CDD" id="cd00130">
    <property type="entry name" value="PAS"/>
    <property type="match status" value="1"/>
</dbReference>
<evidence type="ECO:0000259" key="7">
    <source>
        <dbReference type="PROSITE" id="PS50113"/>
    </source>
</evidence>
<evidence type="ECO:0000256" key="1">
    <source>
        <dbReference type="ARBA" id="ARBA00000085"/>
    </source>
</evidence>
<keyword evidence="5" id="KW-0418">Kinase</keyword>
<dbReference type="Proteomes" id="UP000310017">
    <property type="component" value="Chromosome"/>
</dbReference>
<dbReference type="PRINTS" id="PR00344">
    <property type="entry name" value="BCTRLSENSOR"/>
</dbReference>
<dbReference type="Pfam" id="PF13426">
    <property type="entry name" value="PAS_9"/>
    <property type="match status" value="2"/>
</dbReference>
<dbReference type="SMART" id="SM00091">
    <property type="entry name" value="PAS"/>
    <property type="match status" value="2"/>
</dbReference>
<dbReference type="Pfam" id="PF08448">
    <property type="entry name" value="PAS_4"/>
    <property type="match status" value="1"/>
</dbReference>
<name>A0A5B7SRD5_9FLAO</name>
<feature type="domain" description="Histidine kinase" evidence="6">
    <location>
        <begin position="404"/>
        <end position="617"/>
    </location>
</feature>
<dbReference type="InterPro" id="IPR000014">
    <property type="entry name" value="PAS"/>
</dbReference>
<evidence type="ECO:0000313" key="9">
    <source>
        <dbReference type="Proteomes" id="UP000310017"/>
    </source>
</evidence>
<dbReference type="InterPro" id="IPR003594">
    <property type="entry name" value="HATPase_dom"/>
</dbReference>
<keyword evidence="4" id="KW-0808">Transferase</keyword>
<dbReference type="InterPro" id="IPR052162">
    <property type="entry name" value="Sensor_kinase/Photoreceptor"/>
</dbReference>
<feature type="domain" description="PAC" evidence="7">
    <location>
        <begin position="334"/>
        <end position="386"/>
    </location>
</feature>
<keyword evidence="3" id="KW-0597">Phosphoprotein</keyword>
<dbReference type="SMART" id="SM00387">
    <property type="entry name" value="HATPase_c"/>
    <property type="match status" value="1"/>
</dbReference>
<comment type="catalytic activity">
    <reaction evidence="1">
        <text>ATP + protein L-histidine = ADP + protein N-phospho-L-histidine.</text>
        <dbReference type="EC" id="2.7.13.3"/>
    </reaction>
</comment>
<gene>
    <name evidence="8" type="ORF">FGM00_03325</name>
</gene>
<dbReference type="InterPro" id="IPR036890">
    <property type="entry name" value="HATPase_C_sf"/>
</dbReference>
<evidence type="ECO:0000256" key="2">
    <source>
        <dbReference type="ARBA" id="ARBA00012438"/>
    </source>
</evidence>
<evidence type="ECO:0000259" key="6">
    <source>
        <dbReference type="PROSITE" id="PS50109"/>
    </source>
</evidence>
<evidence type="ECO:0000313" key="8">
    <source>
        <dbReference type="EMBL" id="QCW99193.1"/>
    </source>
</evidence>
<dbReference type="GO" id="GO:0004673">
    <property type="term" value="F:protein histidine kinase activity"/>
    <property type="evidence" value="ECO:0007669"/>
    <property type="project" value="UniProtKB-EC"/>
</dbReference>
<dbReference type="InterPro" id="IPR035965">
    <property type="entry name" value="PAS-like_dom_sf"/>
</dbReference>
<accession>A0A5B7SRD5</accession>
<dbReference type="OrthoDB" id="5522855at2"/>
<dbReference type="EC" id="2.7.13.3" evidence="2"/>
<keyword evidence="9" id="KW-1185">Reference proteome</keyword>
<dbReference type="Gene3D" id="3.30.450.20">
    <property type="entry name" value="PAS domain"/>
    <property type="match status" value="3"/>
</dbReference>
<evidence type="ECO:0000256" key="5">
    <source>
        <dbReference type="ARBA" id="ARBA00022777"/>
    </source>
</evidence>
<dbReference type="InterPro" id="IPR013656">
    <property type="entry name" value="PAS_4"/>
</dbReference>
<dbReference type="SUPFAM" id="SSF55874">
    <property type="entry name" value="ATPase domain of HSP90 chaperone/DNA topoisomerase II/histidine kinase"/>
    <property type="match status" value="1"/>
</dbReference>
<dbReference type="InterPro" id="IPR004358">
    <property type="entry name" value="Sig_transdc_His_kin-like_C"/>
</dbReference>
<dbReference type="KEGG" id="asag:FGM00_03325"/>
<dbReference type="AlphaFoldDB" id="A0A5B7SRD5"/>
<dbReference type="Pfam" id="PF02518">
    <property type="entry name" value="HATPase_c"/>
    <property type="match status" value="1"/>
</dbReference>
<dbReference type="PANTHER" id="PTHR43304:SF1">
    <property type="entry name" value="PAC DOMAIN-CONTAINING PROTEIN"/>
    <property type="match status" value="1"/>
</dbReference>
<sequence>MVPKKVKEYQSNYLVKQLPTSTAFFDKKLRLLHASDRWINDFELNLNTIFGKNIYEIFKETDTTWRRRIKDCLAGKVYDSFTKSFNDSHDNKKWFEWDLIPWYNDEEDIIGIIINTKDVSQIRQKEKDFILLQSLLKEKSEIAKIGSWIFDLATNEVTWCDMTKTIHEVPLDFVPNVETGIEFYKQGHSRNTISLAVSNAITKGTEWNEKLQIITATGKEKWIIAAGKPLYKNGEVVSIFGTFQDIDSQVTTSIEVSKNERLLKTVLDNLPLNVFIKDLDSKKVLVNKAECDYLGVDGPESLLGKDDFDLYPKEHAQISRNEDLAVMDSRTPMIGQETTSVKEDGTSTTFLTSKIPLFDIDNAVTGLVGISMDITELKQKEEDLKNLMKVTTEQNNKLINFAHIVSHNLRSHSANFSMLLGFLESEKDAEERKSILSMLVTASDNLLETLENLNDVVSINTNTSLNKTPVVLRDRIEKIGENLSAFLQNNNAKVINRVSDEVSVSVIPAYLDSILMNFITNGIKYKEPTRDPVIELWVIKSKNSTVLSIKDNGLGIDLKKHGEKLFGMYKTFHSNPDARGIGLYITKNQIEAMNGKVTATSEVGKGTTFNIFFNEND</sequence>
<dbReference type="EMBL" id="CP040710">
    <property type="protein sequence ID" value="QCW99193.1"/>
    <property type="molecule type" value="Genomic_DNA"/>
</dbReference>